<accession>A0AA88E0S1</accession>
<proteinExistence type="predicted"/>
<keyword evidence="1" id="KW-0732">Signal</keyword>
<dbReference type="EMBL" id="BTGU01000178">
    <property type="protein sequence ID" value="GMN64405.1"/>
    <property type="molecule type" value="Genomic_DNA"/>
</dbReference>
<evidence type="ECO:0000313" key="2">
    <source>
        <dbReference type="EMBL" id="GMN64405.1"/>
    </source>
</evidence>
<gene>
    <name evidence="2" type="ORF">TIFTF001_033490</name>
</gene>
<evidence type="ECO:0000313" key="3">
    <source>
        <dbReference type="Proteomes" id="UP001187192"/>
    </source>
</evidence>
<reference evidence="2" key="1">
    <citation type="submission" date="2023-07" db="EMBL/GenBank/DDBJ databases">
        <title>draft genome sequence of fig (Ficus carica).</title>
        <authorList>
            <person name="Takahashi T."/>
            <person name="Nishimura K."/>
        </authorList>
    </citation>
    <scope>NUCLEOTIDE SEQUENCE</scope>
</reference>
<feature type="chain" id="PRO_5041649473" evidence="1">
    <location>
        <begin position="24"/>
        <end position="60"/>
    </location>
</feature>
<dbReference type="AlphaFoldDB" id="A0AA88E0S1"/>
<comment type="caution">
    <text evidence="2">The sequence shown here is derived from an EMBL/GenBank/DDBJ whole genome shotgun (WGS) entry which is preliminary data.</text>
</comment>
<dbReference type="Proteomes" id="UP001187192">
    <property type="component" value="Unassembled WGS sequence"/>
</dbReference>
<sequence length="60" mass="5977">MVICFSRLVGGWIFGLSVSVSKAGGLAAAGSYGLIEAGDRGSTLVLRADADASASVRDSS</sequence>
<feature type="signal peptide" evidence="1">
    <location>
        <begin position="1"/>
        <end position="23"/>
    </location>
</feature>
<evidence type="ECO:0000256" key="1">
    <source>
        <dbReference type="SAM" id="SignalP"/>
    </source>
</evidence>
<keyword evidence="3" id="KW-1185">Reference proteome</keyword>
<name>A0AA88E0S1_FICCA</name>
<organism evidence="2 3">
    <name type="scientific">Ficus carica</name>
    <name type="common">Common fig</name>
    <dbReference type="NCBI Taxonomy" id="3494"/>
    <lineage>
        <taxon>Eukaryota</taxon>
        <taxon>Viridiplantae</taxon>
        <taxon>Streptophyta</taxon>
        <taxon>Embryophyta</taxon>
        <taxon>Tracheophyta</taxon>
        <taxon>Spermatophyta</taxon>
        <taxon>Magnoliopsida</taxon>
        <taxon>eudicotyledons</taxon>
        <taxon>Gunneridae</taxon>
        <taxon>Pentapetalae</taxon>
        <taxon>rosids</taxon>
        <taxon>fabids</taxon>
        <taxon>Rosales</taxon>
        <taxon>Moraceae</taxon>
        <taxon>Ficeae</taxon>
        <taxon>Ficus</taxon>
    </lineage>
</organism>
<protein>
    <submittedName>
        <fullName evidence="2">Uncharacterized protein</fullName>
    </submittedName>
</protein>